<evidence type="ECO:0000313" key="2">
    <source>
        <dbReference type="EMBL" id="KAH8026030.1"/>
    </source>
</evidence>
<feature type="region of interest" description="Disordered" evidence="1">
    <location>
        <begin position="1"/>
        <end position="75"/>
    </location>
</feature>
<accession>A0A9J6DVL2</accession>
<dbReference type="AlphaFoldDB" id="A0A9J6DVL2"/>
<protein>
    <submittedName>
        <fullName evidence="2">Uncharacterized protein</fullName>
    </submittedName>
</protein>
<gene>
    <name evidence="2" type="ORF">HPB51_015379</name>
</gene>
<dbReference type="VEuPathDB" id="VectorBase:LOC119169542"/>
<evidence type="ECO:0000313" key="3">
    <source>
        <dbReference type="Proteomes" id="UP000821866"/>
    </source>
</evidence>
<reference evidence="2" key="2">
    <citation type="submission" date="2021-09" db="EMBL/GenBank/DDBJ databases">
        <authorList>
            <person name="Jia N."/>
            <person name="Wang J."/>
            <person name="Shi W."/>
            <person name="Du L."/>
            <person name="Sun Y."/>
            <person name="Zhan W."/>
            <person name="Jiang J."/>
            <person name="Wang Q."/>
            <person name="Zhang B."/>
            <person name="Ji P."/>
            <person name="Sakyi L.B."/>
            <person name="Cui X."/>
            <person name="Yuan T."/>
            <person name="Jiang B."/>
            <person name="Yang W."/>
            <person name="Lam T.T.-Y."/>
            <person name="Chang Q."/>
            <person name="Ding S."/>
            <person name="Wang X."/>
            <person name="Zhu J."/>
            <person name="Ruan X."/>
            <person name="Zhao L."/>
            <person name="Wei J."/>
            <person name="Que T."/>
            <person name="Du C."/>
            <person name="Cheng J."/>
            <person name="Dai P."/>
            <person name="Han X."/>
            <person name="Huang E."/>
            <person name="Gao Y."/>
            <person name="Liu J."/>
            <person name="Shao H."/>
            <person name="Ye R."/>
            <person name="Li L."/>
            <person name="Wei W."/>
            <person name="Wang X."/>
            <person name="Wang C."/>
            <person name="Huo Q."/>
            <person name="Li W."/>
            <person name="Guo W."/>
            <person name="Chen H."/>
            <person name="Chen S."/>
            <person name="Zhou L."/>
            <person name="Zhou L."/>
            <person name="Ni X."/>
            <person name="Tian J."/>
            <person name="Zhou Y."/>
            <person name="Sheng Y."/>
            <person name="Liu T."/>
            <person name="Pan Y."/>
            <person name="Xia L."/>
            <person name="Li J."/>
            <person name="Zhao F."/>
            <person name="Cao W."/>
        </authorList>
    </citation>
    <scope>NUCLEOTIDE SEQUENCE</scope>
    <source>
        <strain evidence="2">Rmic-2018</strain>
        <tissue evidence="2">Larvae</tissue>
    </source>
</reference>
<dbReference type="InterPro" id="IPR035445">
    <property type="entry name" value="GYF-like_dom_sf"/>
</dbReference>
<proteinExistence type="predicted"/>
<keyword evidence="3" id="KW-1185">Reference proteome</keyword>
<dbReference type="Proteomes" id="UP000821866">
    <property type="component" value="Unassembled WGS sequence"/>
</dbReference>
<name>A0A9J6DVL2_RHIMP</name>
<organism evidence="2 3">
    <name type="scientific">Rhipicephalus microplus</name>
    <name type="common">Cattle tick</name>
    <name type="synonym">Boophilus microplus</name>
    <dbReference type="NCBI Taxonomy" id="6941"/>
    <lineage>
        <taxon>Eukaryota</taxon>
        <taxon>Metazoa</taxon>
        <taxon>Ecdysozoa</taxon>
        <taxon>Arthropoda</taxon>
        <taxon>Chelicerata</taxon>
        <taxon>Arachnida</taxon>
        <taxon>Acari</taxon>
        <taxon>Parasitiformes</taxon>
        <taxon>Ixodida</taxon>
        <taxon>Ixodoidea</taxon>
        <taxon>Ixodidae</taxon>
        <taxon>Rhipicephalinae</taxon>
        <taxon>Rhipicephalus</taxon>
        <taxon>Boophilus</taxon>
    </lineage>
</organism>
<dbReference type="EMBL" id="JABSTU010000007">
    <property type="protein sequence ID" value="KAH8026030.1"/>
    <property type="molecule type" value="Genomic_DNA"/>
</dbReference>
<sequence length="392" mass="43959">MSPTSREAPELKKGSAVSSPSEDLNAMIQTVRKRTGESNTEFESGMPLDSCDEDSTQSRVQLRSAKPSKQQQASMLDMNDNSDCDLWLYKDHLGCVHGPFSGACMFSWTRRWPHCHPTLENEEPPLNCNGKFFKGGQTSFIDSQEKPVESIKVVNPTVETAPAVLPGTRVHRAEHVKAELGFRDNAELLAEDNHTNGSLKEEVEAARRSLGRLREVPNSTQLRIGGSDTTSRKKEHGLPPYIYRCSRHSCCSNNLGRSVPESADKAANAGTYGRTQVGTPEPVAIENMTRFPSLGGKAFARALQSKSRNQQQDPAWTRRAAADQDFTRWCYDRLGRLPSYVHVPTFFELLREVDSNSEIEEYVRQHFGSGEEASRFAHEFVQRRLQWKQLTG</sequence>
<feature type="compositionally biased region" description="Polar residues" evidence="1">
    <location>
        <begin position="57"/>
        <end position="74"/>
    </location>
</feature>
<dbReference type="SUPFAM" id="SSF55277">
    <property type="entry name" value="GYF domain"/>
    <property type="match status" value="1"/>
</dbReference>
<evidence type="ECO:0000256" key="1">
    <source>
        <dbReference type="SAM" id="MobiDB-lite"/>
    </source>
</evidence>
<comment type="caution">
    <text evidence="2">The sequence shown here is derived from an EMBL/GenBank/DDBJ whole genome shotgun (WGS) entry which is preliminary data.</text>
</comment>
<reference evidence="2" key="1">
    <citation type="journal article" date="2020" name="Cell">
        <title>Large-Scale Comparative Analyses of Tick Genomes Elucidate Their Genetic Diversity and Vector Capacities.</title>
        <authorList>
            <consortium name="Tick Genome and Microbiome Consortium (TIGMIC)"/>
            <person name="Jia N."/>
            <person name="Wang J."/>
            <person name="Shi W."/>
            <person name="Du L."/>
            <person name="Sun Y."/>
            <person name="Zhan W."/>
            <person name="Jiang J.F."/>
            <person name="Wang Q."/>
            <person name="Zhang B."/>
            <person name="Ji P."/>
            <person name="Bell-Sakyi L."/>
            <person name="Cui X.M."/>
            <person name="Yuan T.T."/>
            <person name="Jiang B.G."/>
            <person name="Yang W.F."/>
            <person name="Lam T.T."/>
            <person name="Chang Q.C."/>
            <person name="Ding S.J."/>
            <person name="Wang X.J."/>
            <person name="Zhu J.G."/>
            <person name="Ruan X.D."/>
            <person name="Zhao L."/>
            <person name="Wei J.T."/>
            <person name="Ye R.Z."/>
            <person name="Que T.C."/>
            <person name="Du C.H."/>
            <person name="Zhou Y.H."/>
            <person name="Cheng J.X."/>
            <person name="Dai P.F."/>
            <person name="Guo W.B."/>
            <person name="Han X.H."/>
            <person name="Huang E.J."/>
            <person name="Li L.F."/>
            <person name="Wei W."/>
            <person name="Gao Y.C."/>
            <person name="Liu J.Z."/>
            <person name="Shao H.Z."/>
            <person name="Wang X."/>
            <person name="Wang C.C."/>
            <person name="Yang T.C."/>
            <person name="Huo Q.B."/>
            <person name="Li W."/>
            <person name="Chen H.Y."/>
            <person name="Chen S.E."/>
            <person name="Zhou L.G."/>
            <person name="Ni X.B."/>
            <person name="Tian J.H."/>
            <person name="Sheng Y."/>
            <person name="Liu T."/>
            <person name="Pan Y.S."/>
            <person name="Xia L.Y."/>
            <person name="Li J."/>
            <person name="Zhao F."/>
            <person name="Cao W.C."/>
        </authorList>
    </citation>
    <scope>NUCLEOTIDE SEQUENCE</scope>
    <source>
        <strain evidence="2">Rmic-2018</strain>
    </source>
</reference>
<dbReference type="Gene3D" id="3.30.1490.40">
    <property type="match status" value="1"/>
</dbReference>